<comment type="similarity">
    <text evidence="3">Belongs to the FPP/GGPP synthase family.</text>
</comment>
<reference evidence="6" key="3">
    <citation type="submission" date="2023-06" db="EMBL/GenBank/DDBJ databases">
        <title>Pangenomics reveal diversification of enzyme families and niche specialization in globally abundant SAR202 bacteria.</title>
        <authorList>
            <person name="Saw J.H.W."/>
        </authorList>
    </citation>
    <scope>NUCLEOTIDE SEQUENCE [LARGE SCALE GENOMIC DNA]</scope>
    <source>
        <strain evidence="6">JH1073</strain>
    </source>
</reference>
<evidence type="ECO:0000313" key="7">
    <source>
        <dbReference type="Proteomes" id="UP001321249"/>
    </source>
</evidence>
<evidence type="ECO:0000256" key="3">
    <source>
        <dbReference type="RuleBase" id="RU004466"/>
    </source>
</evidence>
<protein>
    <recommendedName>
        <fullName evidence="8">Polyprenyl synthetase family protein</fullName>
    </recommendedName>
</protein>
<dbReference type="EMBL" id="CP046147">
    <property type="protein sequence ID" value="WFG40009.1"/>
    <property type="molecule type" value="Genomic_DNA"/>
</dbReference>
<keyword evidence="6" id="KW-1185">Reference proteome</keyword>
<organism evidence="5 6">
    <name type="scientific">Candidatus Lucifugimonas marina</name>
    <dbReference type="NCBI Taxonomy" id="3038979"/>
    <lineage>
        <taxon>Bacteria</taxon>
        <taxon>Bacillati</taxon>
        <taxon>Chloroflexota</taxon>
        <taxon>Dehalococcoidia</taxon>
        <taxon>SAR202 cluster</taxon>
        <taxon>Candidatus Lucifugimonadales</taxon>
        <taxon>Candidatus Lucifugimonadaceae</taxon>
        <taxon>Candidatus Lucifugimonas</taxon>
    </lineage>
</organism>
<gene>
    <name evidence="4" type="ORF">GKO46_11145</name>
    <name evidence="5" type="ORF">GKO48_10395</name>
</gene>
<reference evidence="6 7" key="1">
    <citation type="submission" date="2019-11" db="EMBL/GenBank/DDBJ databases">
        <authorList>
            <person name="Cho J.-C."/>
        </authorList>
    </citation>
    <scope>NUCLEOTIDE SEQUENCE [LARGE SCALE GENOMIC DNA]</scope>
    <source>
        <strain evidence="5 6">JH1073</strain>
        <strain evidence="4 7">JH702</strain>
    </source>
</reference>
<name>A0AAJ6CV94_9CHLR</name>
<dbReference type="InterPro" id="IPR033749">
    <property type="entry name" value="Polyprenyl_synt_CS"/>
</dbReference>
<reference evidence="5" key="2">
    <citation type="journal article" date="2023" name="Nat. Commun.">
        <title>Cultivation of marine bacteria of the SAR202 clade.</title>
        <authorList>
            <person name="Lim Y."/>
            <person name="Seo J.H."/>
            <person name="Giovannoni S.J."/>
            <person name="Kang I."/>
            <person name="Cho J.C."/>
        </authorList>
    </citation>
    <scope>NUCLEOTIDE SEQUENCE</scope>
    <source>
        <strain evidence="5">JH1073</strain>
    </source>
</reference>
<keyword evidence="1" id="KW-0479">Metal-binding</keyword>
<dbReference type="PANTHER" id="PTHR12001:SF86">
    <property type="entry name" value="GERANYLGERANYL DIPHOSPHATE SYNTHASE"/>
    <property type="match status" value="1"/>
</dbReference>
<evidence type="ECO:0000313" key="5">
    <source>
        <dbReference type="EMBL" id="WFG40009.1"/>
    </source>
</evidence>
<evidence type="ECO:0008006" key="8">
    <source>
        <dbReference type="Google" id="ProtNLM"/>
    </source>
</evidence>
<dbReference type="InterPro" id="IPR000092">
    <property type="entry name" value="Polyprenyl_synt"/>
</dbReference>
<keyword evidence="2" id="KW-0460">Magnesium</keyword>
<dbReference type="RefSeq" id="WP_342826156.1">
    <property type="nucleotide sequence ID" value="NZ_CP046146.1"/>
</dbReference>
<dbReference type="GO" id="GO:0004659">
    <property type="term" value="F:prenyltransferase activity"/>
    <property type="evidence" value="ECO:0007669"/>
    <property type="project" value="InterPro"/>
</dbReference>
<dbReference type="GO" id="GO:0008299">
    <property type="term" value="P:isoprenoid biosynthetic process"/>
    <property type="evidence" value="ECO:0007669"/>
    <property type="project" value="InterPro"/>
</dbReference>
<dbReference type="EMBL" id="WMBE01000003">
    <property type="protein sequence ID" value="MDG0867622.1"/>
    <property type="molecule type" value="Genomic_DNA"/>
</dbReference>
<sequence length="362" mass="39914">MTSTSSNSADSSTGAKTGPALPSFFTRYQSRIDEALRAELTGLTPEIYDIHRYYMGWQEIDGSDSNSTGGKRMRPTLALLAADAVGGDLERATPIAVALEYVHNFSLIHDDLEDMDRVRHHRPTVWAVWGEPAAIVSGNAMFKIADTAAWKLRAAGVEETVALEAEAELTNHSLKMMEGQYLDISFETEESVNVEQYLDMIERKTGALIEASIYLGSLVGPRSGPDREKATALKAIGYDLGRIFQIRDDVLGVWGGEETGKPVGADIKRKKKALPAVHALSNSTGATSERLKQIFRTEGDLEAEDVHVVLEEMENLGTQDYCQSMAEDRWLDCKRMIESLELAGSTSEEFTELGEFLLVRES</sequence>
<dbReference type="Proteomes" id="UP001321249">
    <property type="component" value="Unassembled WGS sequence"/>
</dbReference>
<dbReference type="CDD" id="cd00685">
    <property type="entry name" value="Trans_IPPS_HT"/>
    <property type="match status" value="1"/>
</dbReference>
<dbReference type="PANTHER" id="PTHR12001">
    <property type="entry name" value="GERANYLGERANYL PYROPHOSPHATE SYNTHASE"/>
    <property type="match status" value="1"/>
</dbReference>
<dbReference type="SFLD" id="SFLDG01017">
    <property type="entry name" value="Polyprenyl_Transferase_Like"/>
    <property type="match status" value="1"/>
</dbReference>
<dbReference type="AlphaFoldDB" id="A0AAJ6CV94"/>
<dbReference type="SFLD" id="SFLDS00005">
    <property type="entry name" value="Isoprenoid_Synthase_Type_I"/>
    <property type="match status" value="1"/>
</dbReference>
<evidence type="ECO:0000313" key="6">
    <source>
        <dbReference type="Proteomes" id="UP001219901"/>
    </source>
</evidence>
<dbReference type="Proteomes" id="UP001219901">
    <property type="component" value="Chromosome"/>
</dbReference>
<dbReference type="PROSITE" id="PS00444">
    <property type="entry name" value="POLYPRENYL_SYNTHASE_2"/>
    <property type="match status" value="1"/>
</dbReference>
<accession>A0AAJ6CV94</accession>
<dbReference type="SUPFAM" id="SSF48576">
    <property type="entry name" value="Terpenoid synthases"/>
    <property type="match status" value="1"/>
</dbReference>
<evidence type="ECO:0000256" key="1">
    <source>
        <dbReference type="ARBA" id="ARBA00022723"/>
    </source>
</evidence>
<dbReference type="Gene3D" id="1.10.600.10">
    <property type="entry name" value="Farnesyl Diphosphate Synthase"/>
    <property type="match status" value="1"/>
</dbReference>
<evidence type="ECO:0000256" key="2">
    <source>
        <dbReference type="ARBA" id="ARBA00022842"/>
    </source>
</evidence>
<dbReference type="InterPro" id="IPR008949">
    <property type="entry name" value="Isoprenoid_synthase_dom_sf"/>
</dbReference>
<dbReference type="Pfam" id="PF00348">
    <property type="entry name" value="polyprenyl_synt"/>
    <property type="match status" value="1"/>
</dbReference>
<keyword evidence="3" id="KW-0808">Transferase</keyword>
<dbReference type="GO" id="GO:0046872">
    <property type="term" value="F:metal ion binding"/>
    <property type="evidence" value="ECO:0007669"/>
    <property type="project" value="UniProtKB-KW"/>
</dbReference>
<evidence type="ECO:0000313" key="4">
    <source>
        <dbReference type="EMBL" id="MDG0867622.1"/>
    </source>
</evidence>
<proteinExistence type="inferred from homology"/>